<comment type="caution">
    <text evidence="5">The sequence shown here is derived from an EMBL/GenBank/DDBJ whole genome shotgun (WGS) entry which is preliminary data.</text>
</comment>
<dbReference type="PANTHER" id="PTHR30302:SF1">
    <property type="entry name" value="HYDROGENASE 2 MATURATION PROTEASE"/>
    <property type="match status" value="1"/>
</dbReference>
<proteinExistence type="inferred from homology"/>
<reference evidence="5" key="1">
    <citation type="journal article" date="2020" name="mSystems">
        <title>Genome- and Community-Level Interaction Insights into Carbon Utilization and Element Cycling Functions of Hydrothermarchaeota in Hydrothermal Sediment.</title>
        <authorList>
            <person name="Zhou Z."/>
            <person name="Liu Y."/>
            <person name="Xu W."/>
            <person name="Pan J."/>
            <person name="Luo Z.H."/>
            <person name="Li M."/>
        </authorList>
    </citation>
    <scope>NUCLEOTIDE SEQUENCE [LARGE SCALE GENOMIC DNA]</scope>
    <source>
        <strain evidence="5">SpSt-853</strain>
    </source>
</reference>
<dbReference type="GO" id="GO:0004190">
    <property type="term" value="F:aspartic-type endopeptidase activity"/>
    <property type="evidence" value="ECO:0007669"/>
    <property type="project" value="UniProtKB-KW"/>
</dbReference>
<dbReference type="AlphaFoldDB" id="A0A7C5EKG7"/>
<dbReference type="PRINTS" id="PR00446">
    <property type="entry name" value="HYDRGNUPTAKE"/>
</dbReference>
<sequence length="174" mass="18857">MTGEHNHLGQGESLSHLELCSPEVLVLGCGNPLYGDDGFGPEVVRYLKKHFPLPPGVRLQEVGTLLREVLLEVGLSPSPPKKLIIVDAVKLPGRSPGEVFELDLAQLPRLTAADLSIHQFPPGEFFRNLKENTGMALHFLLAQGVHFPQTPEPGLSGALTRALPEAARRILALL</sequence>
<dbReference type="InterPro" id="IPR000671">
    <property type="entry name" value="Peptidase_A31"/>
</dbReference>
<name>A0A7C5EKG7_9BACT</name>
<keyword evidence="2 5" id="KW-0645">Protease</keyword>
<evidence type="ECO:0000313" key="5">
    <source>
        <dbReference type="EMBL" id="HGZ10596.1"/>
    </source>
</evidence>
<dbReference type="EMBL" id="DTKJ01000001">
    <property type="protein sequence ID" value="HGZ10596.1"/>
    <property type="molecule type" value="Genomic_DNA"/>
</dbReference>
<protein>
    <submittedName>
        <fullName evidence="5">Hydrogenase maturation protease</fullName>
    </submittedName>
</protein>
<evidence type="ECO:0000256" key="3">
    <source>
        <dbReference type="ARBA" id="ARBA00022750"/>
    </source>
</evidence>
<accession>A0A7C5EKG7</accession>
<dbReference type="Pfam" id="PF01750">
    <property type="entry name" value="HycI"/>
    <property type="match status" value="1"/>
</dbReference>
<evidence type="ECO:0000256" key="4">
    <source>
        <dbReference type="ARBA" id="ARBA00022801"/>
    </source>
</evidence>
<evidence type="ECO:0000256" key="2">
    <source>
        <dbReference type="ARBA" id="ARBA00022670"/>
    </source>
</evidence>
<dbReference type="InterPro" id="IPR023430">
    <property type="entry name" value="Pept_HybD-like_dom_sf"/>
</dbReference>
<dbReference type="Gene3D" id="3.40.50.1450">
    <property type="entry name" value="HybD-like"/>
    <property type="match status" value="1"/>
</dbReference>
<dbReference type="PANTHER" id="PTHR30302">
    <property type="entry name" value="HYDROGENASE 1 MATURATION PROTEASE"/>
    <property type="match status" value="1"/>
</dbReference>
<comment type="similarity">
    <text evidence="1">Belongs to the peptidase A31 family.</text>
</comment>
<gene>
    <name evidence="5" type="ORF">ENW48_00055</name>
</gene>
<dbReference type="NCBIfam" id="TIGR00072">
    <property type="entry name" value="hydrog_prot"/>
    <property type="match status" value="1"/>
</dbReference>
<dbReference type="SUPFAM" id="SSF53163">
    <property type="entry name" value="HybD-like"/>
    <property type="match status" value="1"/>
</dbReference>
<keyword evidence="3" id="KW-0064">Aspartyl protease</keyword>
<organism evidence="5">
    <name type="scientific">Desulfobacca acetoxidans</name>
    <dbReference type="NCBI Taxonomy" id="60893"/>
    <lineage>
        <taxon>Bacteria</taxon>
        <taxon>Pseudomonadati</taxon>
        <taxon>Thermodesulfobacteriota</taxon>
        <taxon>Desulfobaccia</taxon>
        <taxon>Desulfobaccales</taxon>
        <taxon>Desulfobaccaceae</taxon>
        <taxon>Desulfobacca</taxon>
    </lineage>
</organism>
<keyword evidence="4" id="KW-0378">Hydrolase</keyword>
<dbReference type="GO" id="GO:0008047">
    <property type="term" value="F:enzyme activator activity"/>
    <property type="evidence" value="ECO:0007669"/>
    <property type="project" value="InterPro"/>
</dbReference>
<evidence type="ECO:0000256" key="1">
    <source>
        <dbReference type="ARBA" id="ARBA00006814"/>
    </source>
</evidence>
<dbReference type="GO" id="GO:0016485">
    <property type="term" value="P:protein processing"/>
    <property type="evidence" value="ECO:0007669"/>
    <property type="project" value="TreeGrafter"/>
</dbReference>